<comment type="similarity">
    <text evidence="10">Belongs to the peptidase M48 family.</text>
</comment>
<evidence type="ECO:0000256" key="10">
    <source>
        <dbReference type="RuleBase" id="RU003983"/>
    </source>
</evidence>
<protein>
    <recommendedName>
        <fullName evidence="12">Peptidase M48 domain-containing protein</fullName>
    </recommendedName>
</protein>
<keyword evidence="14" id="KW-1185">Reference proteome</keyword>
<organism evidence="13 14">
    <name type="scientific">Herpetosiphon gulosus</name>
    <dbReference type="NCBI Taxonomy" id="1973496"/>
    <lineage>
        <taxon>Bacteria</taxon>
        <taxon>Bacillati</taxon>
        <taxon>Chloroflexota</taxon>
        <taxon>Chloroflexia</taxon>
        <taxon>Herpetosiphonales</taxon>
        <taxon>Herpetosiphonaceae</taxon>
        <taxon>Herpetosiphon</taxon>
    </lineage>
</organism>
<sequence length="287" mass="32050">MPRFMGYLFYGVTVAIETASAWVRWRVMFACFSLVLSDPTSHWLALIVGYGPLMWSVLNVVGLPGGGFATRRQLGARILSQRERDALNQALAQLPSTTNAPKWVYALDVPVPSAFVIGQTLYLAHNLFASPYLAAIVGHELGHLNSSDGRFVLGLNRLVVPLFRAFSYGLAGEIYSADPLVASHARKQAGCIRSWLILLLSFMGGGVGIWAMTPLWVRYWRAREYDADRYAAQLGQADVLAEFLEVYAQPFDMAIPYFHGMVHPYTELRIDRLLTYQEHGYGASYPH</sequence>
<keyword evidence="6 10" id="KW-0862">Zinc</keyword>
<evidence type="ECO:0000256" key="3">
    <source>
        <dbReference type="ARBA" id="ARBA00022692"/>
    </source>
</evidence>
<keyword evidence="2 10" id="KW-0645">Protease</keyword>
<feature type="transmembrane region" description="Helical" evidence="11">
    <location>
        <begin position="7"/>
        <end position="23"/>
    </location>
</feature>
<evidence type="ECO:0000256" key="7">
    <source>
        <dbReference type="ARBA" id="ARBA00022989"/>
    </source>
</evidence>
<evidence type="ECO:0000256" key="11">
    <source>
        <dbReference type="SAM" id="Phobius"/>
    </source>
</evidence>
<evidence type="ECO:0000256" key="4">
    <source>
        <dbReference type="ARBA" id="ARBA00022723"/>
    </source>
</evidence>
<feature type="transmembrane region" description="Helical" evidence="11">
    <location>
        <begin position="43"/>
        <end position="63"/>
    </location>
</feature>
<keyword evidence="3 11" id="KW-0812">Transmembrane</keyword>
<evidence type="ECO:0000313" key="13">
    <source>
        <dbReference type="EMBL" id="GAA5531421.1"/>
    </source>
</evidence>
<keyword evidence="1" id="KW-1003">Cell membrane</keyword>
<evidence type="ECO:0000256" key="8">
    <source>
        <dbReference type="ARBA" id="ARBA00023049"/>
    </source>
</evidence>
<dbReference type="InterPro" id="IPR050083">
    <property type="entry name" value="HtpX_protease"/>
</dbReference>
<name>A0ABP9X7S3_9CHLR</name>
<dbReference type="EMBL" id="BAABRU010000049">
    <property type="protein sequence ID" value="GAA5531421.1"/>
    <property type="molecule type" value="Genomic_DNA"/>
</dbReference>
<dbReference type="Proteomes" id="UP001428290">
    <property type="component" value="Unassembled WGS sequence"/>
</dbReference>
<keyword evidence="9 11" id="KW-0472">Membrane</keyword>
<keyword evidence="8 10" id="KW-0482">Metalloprotease</keyword>
<dbReference type="Pfam" id="PF01435">
    <property type="entry name" value="Peptidase_M48"/>
    <property type="match status" value="1"/>
</dbReference>
<dbReference type="PANTHER" id="PTHR43221">
    <property type="entry name" value="PROTEASE HTPX"/>
    <property type="match status" value="1"/>
</dbReference>
<evidence type="ECO:0000313" key="14">
    <source>
        <dbReference type="Proteomes" id="UP001428290"/>
    </source>
</evidence>
<feature type="domain" description="Peptidase M48" evidence="12">
    <location>
        <begin position="102"/>
        <end position="274"/>
    </location>
</feature>
<dbReference type="InterPro" id="IPR001915">
    <property type="entry name" value="Peptidase_M48"/>
</dbReference>
<accession>A0ABP9X7S3</accession>
<evidence type="ECO:0000256" key="5">
    <source>
        <dbReference type="ARBA" id="ARBA00022801"/>
    </source>
</evidence>
<evidence type="ECO:0000256" key="9">
    <source>
        <dbReference type="ARBA" id="ARBA00023136"/>
    </source>
</evidence>
<evidence type="ECO:0000256" key="2">
    <source>
        <dbReference type="ARBA" id="ARBA00022670"/>
    </source>
</evidence>
<proteinExistence type="inferred from homology"/>
<feature type="transmembrane region" description="Helical" evidence="11">
    <location>
        <begin position="195"/>
        <end position="217"/>
    </location>
</feature>
<keyword evidence="7 11" id="KW-1133">Transmembrane helix</keyword>
<evidence type="ECO:0000256" key="6">
    <source>
        <dbReference type="ARBA" id="ARBA00022833"/>
    </source>
</evidence>
<reference evidence="13 14" key="1">
    <citation type="submission" date="2024-02" db="EMBL/GenBank/DDBJ databases">
        <title>Herpetosiphon gulosus NBRC 112829.</title>
        <authorList>
            <person name="Ichikawa N."/>
            <person name="Katano-Makiyama Y."/>
            <person name="Hidaka K."/>
        </authorList>
    </citation>
    <scope>NUCLEOTIDE SEQUENCE [LARGE SCALE GENOMIC DNA]</scope>
    <source>
        <strain evidence="13 14">NBRC 112829</strain>
    </source>
</reference>
<gene>
    <name evidence="13" type="ORF">Hgul01_05246</name>
</gene>
<comment type="caution">
    <text evidence="13">The sequence shown here is derived from an EMBL/GenBank/DDBJ whole genome shotgun (WGS) entry which is preliminary data.</text>
</comment>
<comment type="cofactor">
    <cofactor evidence="10">
        <name>Zn(2+)</name>
        <dbReference type="ChEBI" id="CHEBI:29105"/>
    </cofactor>
    <text evidence="10">Binds 1 zinc ion per subunit.</text>
</comment>
<keyword evidence="4" id="KW-0479">Metal-binding</keyword>
<evidence type="ECO:0000259" key="12">
    <source>
        <dbReference type="Pfam" id="PF01435"/>
    </source>
</evidence>
<evidence type="ECO:0000256" key="1">
    <source>
        <dbReference type="ARBA" id="ARBA00022475"/>
    </source>
</evidence>
<keyword evidence="5 10" id="KW-0378">Hydrolase</keyword>
<dbReference type="RefSeq" id="WP_345724975.1">
    <property type="nucleotide sequence ID" value="NZ_BAABRU010000049.1"/>
</dbReference>
<dbReference type="PANTHER" id="PTHR43221:SF2">
    <property type="entry name" value="PROTEASE HTPX HOMOLOG"/>
    <property type="match status" value="1"/>
</dbReference>